<dbReference type="InterPro" id="IPR003938">
    <property type="entry name" value="K_chnl_volt-dep_EAG/ELK/ERG"/>
</dbReference>
<feature type="compositionally biased region" description="Polar residues" evidence="14">
    <location>
        <begin position="872"/>
        <end position="899"/>
    </location>
</feature>
<dbReference type="CDD" id="cd00130">
    <property type="entry name" value="PAS"/>
    <property type="match status" value="1"/>
</dbReference>
<keyword evidence="2" id="KW-0813">Transport</keyword>
<proteinExistence type="predicted"/>
<dbReference type="PANTHER" id="PTHR10217">
    <property type="entry name" value="VOLTAGE AND LIGAND GATED POTASSIUM CHANNEL"/>
    <property type="match status" value="1"/>
</dbReference>
<organism evidence="18 19">
    <name type="scientific">Meloidogyne incognita</name>
    <name type="common">Southern root-knot nematode worm</name>
    <name type="synonym">Oxyuris incognita</name>
    <dbReference type="NCBI Taxonomy" id="6306"/>
    <lineage>
        <taxon>Eukaryota</taxon>
        <taxon>Metazoa</taxon>
        <taxon>Ecdysozoa</taxon>
        <taxon>Nematoda</taxon>
        <taxon>Chromadorea</taxon>
        <taxon>Rhabditida</taxon>
        <taxon>Tylenchina</taxon>
        <taxon>Tylenchomorpha</taxon>
        <taxon>Tylenchoidea</taxon>
        <taxon>Meloidogynidae</taxon>
        <taxon>Meloidogyninae</taxon>
        <taxon>Meloidogyne</taxon>
        <taxon>Meloidogyne incognita group</taxon>
    </lineage>
</organism>
<dbReference type="GO" id="GO:0005249">
    <property type="term" value="F:voltage-gated potassium channel activity"/>
    <property type="evidence" value="ECO:0007669"/>
    <property type="project" value="InterPro"/>
</dbReference>
<dbReference type="WBParaSite" id="Minc3s00093g04345">
    <property type="protein sequence ID" value="Minc3s00093g04345"/>
    <property type="gene ID" value="Minc3s00093g04345"/>
</dbReference>
<evidence type="ECO:0000256" key="6">
    <source>
        <dbReference type="ARBA" id="ARBA00022826"/>
    </source>
</evidence>
<dbReference type="PRINTS" id="PR01464">
    <property type="entry name" value="EAGCHANNEL"/>
</dbReference>
<dbReference type="InterPro" id="IPR018490">
    <property type="entry name" value="cNMP-bd_dom_sf"/>
</dbReference>
<evidence type="ECO:0000256" key="9">
    <source>
        <dbReference type="ARBA" id="ARBA00022989"/>
    </source>
</evidence>
<evidence type="ECO:0000313" key="18">
    <source>
        <dbReference type="Proteomes" id="UP000887563"/>
    </source>
</evidence>
<sequence length="1059" mass="120042">MVARRGLVAPQNFFLDSVIRRCNNTESSFILANAQICDYPIVYCNEGFSKMIGYSRAETMQKNASLSFMYSDHTDTSAIQKIQNALENAKTEQVEIGLCKKNKTNVWLLMNISPIMGSAGTEAGVGGGHSETTEKKTGSAKVGGSGGIDVKNKVVLYLCQFKDITPLKEPLEGENNKILGLSRILQIARVAKYRQQFTPNHIETKDLKPAQSVIGSNFNQQLMNLGGDVLPQYRHETPKTSPHIILHYSTSKTVWDWSILALTFYTAFMVPFNIAFRHRDPTPLGIDYVILLDSVVDVIFFADILLNFHTTFVGPVGEVVIDPKAIRHNYFKSWFLIDLLSCLPYDIFYMFKQDDERIASLFSALKVVRLLRLGRVARKLDNYLEYGAATLLLLLCAYVLVAHWMACIWYVIGEYEARNKFHFLQEQTLADGWLIRLSYDLKMPFNSSASNLSRLVGGPDKTHCYVSSLYFTMSCMSTVGFGNIASTTMNEKIFGICMMIISALLYAAIFGHMTTIIQQMTSSTQRYHQMISDVREFIRLQEIPKDLAEKVVDYIVSTWTISKGIESNKVLGFCPKDMRADICVHMNRKVFNEHICFKLMSDGCKRAFATNMETIHAAPGDLLYHTGESVDALWFVVQGSLEVKQDDEVVAILGKGDVFGDEFWKHNRTGQSSCMVQALTYSDLHFIKREPLLQVLSFYKPFANSLARNLVLTYNLTNRIKFRKVLDVKREQELEERRKIEKLEIATDHPIRKLLQRMQERHAARIASTRAEEEIHLVQNEINTIMEHGNSFDGNCDGGSERIEMSGVLNKLSRLERMLETLIGKQLEEDRYIYTPHAVPKLKTTDHHQQHQIPRFALIPPINDPNIPPKYYSTSFTSPTPHAERNNSNTLLYRSTLRNASKLRRSSRERSLSMEKGGGGDQQEDSPQIIIPQSKLTTPQIPPLRLNDEPTTLSSQSSHLLANHKQQGQRQSIFRQQSKEVPSLERCPCCNNSPSSSTFERQHNIISSFTSTTHNVPQIHIEQGWTENVEEGIGTVGSDGELLPQTSDSQGKPPPIRRR</sequence>
<dbReference type="Gene3D" id="1.10.287.70">
    <property type="match status" value="1"/>
</dbReference>
<dbReference type="SMART" id="SM00100">
    <property type="entry name" value="cNMP"/>
    <property type="match status" value="1"/>
</dbReference>
<evidence type="ECO:0000259" key="16">
    <source>
        <dbReference type="PROSITE" id="PS50042"/>
    </source>
</evidence>
<keyword evidence="4" id="KW-0597">Phosphoprotein</keyword>
<feature type="region of interest" description="Disordered" evidence="14">
    <location>
        <begin position="869"/>
        <end position="986"/>
    </location>
</feature>
<keyword evidence="6" id="KW-0631">Potassium channel</keyword>
<comment type="subcellular location">
    <subcellularLocation>
        <location evidence="1">Membrane</location>
        <topology evidence="1">Multi-pass membrane protein</topology>
    </subcellularLocation>
</comment>
<accession>A0A914KS69</accession>
<dbReference type="FunFam" id="2.60.120.10:FF:000222">
    <property type="entry name" value="Predicted protein"/>
    <property type="match status" value="1"/>
</dbReference>
<evidence type="ECO:0000256" key="13">
    <source>
        <dbReference type="ARBA" id="ARBA00023303"/>
    </source>
</evidence>
<dbReference type="Pfam" id="PF00520">
    <property type="entry name" value="Ion_trans"/>
    <property type="match status" value="1"/>
</dbReference>
<feature type="transmembrane region" description="Helical" evidence="15">
    <location>
        <begin position="254"/>
        <end position="276"/>
    </location>
</feature>
<dbReference type="SUPFAM" id="SSF81324">
    <property type="entry name" value="Voltage-gated potassium channels"/>
    <property type="match status" value="1"/>
</dbReference>
<feature type="domain" description="Cyclic nucleotide-binding" evidence="16">
    <location>
        <begin position="596"/>
        <end position="696"/>
    </location>
</feature>
<evidence type="ECO:0000256" key="11">
    <source>
        <dbReference type="ARBA" id="ARBA00023136"/>
    </source>
</evidence>
<keyword evidence="13" id="KW-0407">Ion channel</keyword>
<evidence type="ECO:0000256" key="1">
    <source>
        <dbReference type="ARBA" id="ARBA00004141"/>
    </source>
</evidence>
<dbReference type="InterPro" id="IPR000595">
    <property type="entry name" value="cNMP-bd_dom"/>
</dbReference>
<evidence type="ECO:0000256" key="3">
    <source>
        <dbReference type="ARBA" id="ARBA00022538"/>
    </source>
</evidence>
<dbReference type="NCBIfam" id="TIGR00229">
    <property type="entry name" value="sensory_box"/>
    <property type="match status" value="1"/>
</dbReference>
<dbReference type="PROSITE" id="PS50042">
    <property type="entry name" value="CNMP_BINDING_3"/>
    <property type="match status" value="1"/>
</dbReference>
<feature type="region of interest" description="Disordered" evidence="14">
    <location>
        <begin position="122"/>
        <end position="143"/>
    </location>
</feature>
<reference evidence="19" key="1">
    <citation type="submission" date="2022-11" db="UniProtKB">
        <authorList>
            <consortium name="WormBaseParasite"/>
        </authorList>
    </citation>
    <scope>IDENTIFICATION</scope>
</reference>
<dbReference type="PROSITE" id="PS50112">
    <property type="entry name" value="PAS"/>
    <property type="match status" value="1"/>
</dbReference>
<evidence type="ECO:0000256" key="15">
    <source>
        <dbReference type="SAM" id="Phobius"/>
    </source>
</evidence>
<dbReference type="GO" id="GO:0042391">
    <property type="term" value="P:regulation of membrane potential"/>
    <property type="evidence" value="ECO:0007669"/>
    <property type="project" value="TreeGrafter"/>
</dbReference>
<dbReference type="InterPro" id="IPR003949">
    <property type="entry name" value="K_chnl_volt-dep_EAG"/>
</dbReference>
<feature type="compositionally biased region" description="Polar residues" evidence="14">
    <location>
        <begin position="949"/>
        <end position="960"/>
    </location>
</feature>
<keyword evidence="10" id="KW-0406">Ion transport</keyword>
<dbReference type="SUPFAM" id="SSF55785">
    <property type="entry name" value="PYP-like sensor domain (PAS domain)"/>
    <property type="match status" value="1"/>
</dbReference>
<dbReference type="InterPro" id="IPR050818">
    <property type="entry name" value="KCNH_animal-type"/>
</dbReference>
<keyword evidence="3" id="KW-0633">Potassium transport</keyword>
<evidence type="ECO:0000256" key="8">
    <source>
        <dbReference type="ARBA" id="ARBA00022958"/>
    </source>
</evidence>
<evidence type="ECO:0000313" key="19">
    <source>
        <dbReference type="WBParaSite" id="Minc3s00093g04345"/>
    </source>
</evidence>
<keyword evidence="18" id="KW-1185">Reference proteome</keyword>
<dbReference type="FunFam" id="1.10.1200.260:FF:000003">
    <property type="entry name" value="Potassium voltage-gated channel subfamily H member 1"/>
    <property type="match status" value="1"/>
</dbReference>
<feature type="compositionally biased region" description="Low complexity" evidence="14">
    <location>
        <begin position="966"/>
        <end position="976"/>
    </location>
</feature>
<keyword evidence="7" id="KW-0851">Voltage-gated channel</keyword>
<feature type="transmembrane region" description="Helical" evidence="15">
    <location>
        <begin position="493"/>
        <end position="513"/>
    </location>
</feature>
<feature type="transmembrane region" description="Helical" evidence="15">
    <location>
        <begin position="386"/>
        <end position="412"/>
    </location>
</feature>
<dbReference type="SUPFAM" id="SSF51206">
    <property type="entry name" value="cAMP-binding domain-like"/>
    <property type="match status" value="1"/>
</dbReference>
<evidence type="ECO:0000256" key="10">
    <source>
        <dbReference type="ARBA" id="ARBA00023065"/>
    </source>
</evidence>
<dbReference type="PANTHER" id="PTHR10217:SF435">
    <property type="entry name" value="POTASSIUM VOLTAGE-GATED CHANNEL PROTEIN EAG"/>
    <property type="match status" value="1"/>
</dbReference>
<dbReference type="Proteomes" id="UP000887563">
    <property type="component" value="Unplaced"/>
</dbReference>
<keyword evidence="5 15" id="KW-0812">Transmembrane</keyword>
<evidence type="ECO:0000256" key="2">
    <source>
        <dbReference type="ARBA" id="ARBA00022448"/>
    </source>
</evidence>
<feature type="domain" description="PAS" evidence="17">
    <location>
        <begin position="41"/>
        <end position="89"/>
    </location>
</feature>
<dbReference type="Gene3D" id="2.60.120.10">
    <property type="entry name" value="Jelly Rolls"/>
    <property type="match status" value="1"/>
</dbReference>
<evidence type="ECO:0000256" key="14">
    <source>
        <dbReference type="SAM" id="MobiDB-lite"/>
    </source>
</evidence>
<dbReference type="Pfam" id="PF13426">
    <property type="entry name" value="PAS_9"/>
    <property type="match status" value="1"/>
</dbReference>
<dbReference type="InterPro" id="IPR005821">
    <property type="entry name" value="Ion_trans_dom"/>
</dbReference>
<dbReference type="AlphaFoldDB" id="A0A914KS69"/>
<evidence type="ECO:0000259" key="17">
    <source>
        <dbReference type="PROSITE" id="PS50112"/>
    </source>
</evidence>
<dbReference type="CDD" id="cd00038">
    <property type="entry name" value="CAP_ED"/>
    <property type="match status" value="1"/>
</dbReference>
<protein>
    <submittedName>
        <fullName evidence="19">Uncharacterized protein</fullName>
    </submittedName>
</protein>
<keyword evidence="12" id="KW-0325">Glycoprotein</keyword>
<dbReference type="InterPro" id="IPR014710">
    <property type="entry name" value="RmlC-like_jellyroll"/>
</dbReference>
<evidence type="ECO:0000256" key="12">
    <source>
        <dbReference type="ARBA" id="ARBA00023180"/>
    </source>
</evidence>
<dbReference type="Pfam" id="PF00027">
    <property type="entry name" value="cNMP_binding"/>
    <property type="match status" value="1"/>
</dbReference>
<dbReference type="PRINTS" id="PR01463">
    <property type="entry name" value="EAGCHANLFMLY"/>
</dbReference>
<dbReference type="Gene3D" id="3.30.450.20">
    <property type="entry name" value="PAS domain"/>
    <property type="match status" value="1"/>
</dbReference>
<keyword evidence="11 15" id="KW-0472">Membrane</keyword>
<keyword evidence="9 15" id="KW-1133">Transmembrane helix</keyword>
<name>A0A914KS69_MELIC</name>
<dbReference type="GO" id="GO:0008076">
    <property type="term" value="C:voltage-gated potassium channel complex"/>
    <property type="evidence" value="ECO:0007669"/>
    <property type="project" value="TreeGrafter"/>
</dbReference>
<dbReference type="InterPro" id="IPR035965">
    <property type="entry name" value="PAS-like_dom_sf"/>
</dbReference>
<dbReference type="InterPro" id="IPR000014">
    <property type="entry name" value="PAS"/>
</dbReference>
<dbReference type="Gene3D" id="1.10.1200.260">
    <property type="match status" value="1"/>
</dbReference>
<evidence type="ECO:0000256" key="7">
    <source>
        <dbReference type="ARBA" id="ARBA00022882"/>
    </source>
</evidence>
<feature type="region of interest" description="Disordered" evidence="14">
    <location>
        <begin position="1032"/>
        <end position="1059"/>
    </location>
</feature>
<evidence type="ECO:0000256" key="4">
    <source>
        <dbReference type="ARBA" id="ARBA00022553"/>
    </source>
</evidence>
<keyword evidence="8" id="KW-0630">Potassium</keyword>
<evidence type="ECO:0000256" key="5">
    <source>
        <dbReference type="ARBA" id="ARBA00022692"/>
    </source>
</evidence>